<protein>
    <submittedName>
        <fullName evidence="1">Uncharacterized protein</fullName>
    </submittedName>
</protein>
<evidence type="ECO:0000313" key="2">
    <source>
        <dbReference type="Proteomes" id="UP001188597"/>
    </source>
</evidence>
<reference evidence="1" key="1">
    <citation type="submission" date="2022-12" db="EMBL/GenBank/DDBJ databases">
        <title>Draft genome assemblies for two species of Escallonia (Escalloniales).</title>
        <authorList>
            <person name="Chanderbali A."/>
            <person name="Dervinis C."/>
            <person name="Anghel I."/>
            <person name="Soltis D."/>
            <person name="Soltis P."/>
            <person name="Zapata F."/>
        </authorList>
    </citation>
    <scope>NUCLEOTIDE SEQUENCE</scope>
    <source>
        <strain evidence="1">UCBG64.0493</strain>
        <tissue evidence="1">Leaf</tissue>
    </source>
</reference>
<name>A0AA88W1S6_9ASTE</name>
<dbReference type="AlphaFoldDB" id="A0AA88W1S6"/>
<organism evidence="1 2">
    <name type="scientific">Escallonia herrerae</name>
    <dbReference type="NCBI Taxonomy" id="1293975"/>
    <lineage>
        <taxon>Eukaryota</taxon>
        <taxon>Viridiplantae</taxon>
        <taxon>Streptophyta</taxon>
        <taxon>Embryophyta</taxon>
        <taxon>Tracheophyta</taxon>
        <taxon>Spermatophyta</taxon>
        <taxon>Magnoliopsida</taxon>
        <taxon>eudicotyledons</taxon>
        <taxon>Gunneridae</taxon>
        <taxon>Pentapetalae</taxon>
        <taxon>asterids</taxon>
        <taxon>campanulids</taxon>
        <taxon>Escalloniales</taxon>
        <taxon>Escalloniaceae</taxon>
        <taxon>Escallonia</taxon>
    </lineage>
</organism>
<sequence>MVGMAGSGGSAALGRGGIVGKVGAEGVVACKSWRAARLIWRLGSNNAMIKETASMFDVLNSRTE</sequence>
<dbReference type="Proteomes" id="UP001188597">
    <property type="component" value="Unassembled WGS sequence"/>
</dbReference>
<comment type="caution">
    <text evidence="1">The sequence shown here is derived from an EMBL/GenBank/DDBJ whole genome shotgun (WGS) entry which is preliminary data.</text>
</comment>
<keyword evidence="2" id="KW-1185">Reference proteome</keyword>
<dbReference type="EMBL" id="JAVXUP010000984">
    <property type="protein sequence ID" value="KAK3017689.1"/>
    <property type="molecule type" value="Genomic_DNA"/>
</dbReference>
<proteinExistence type="predicted"/>
<evidence type="ECO:0000313" key="1">
    <source>
        <dbReference type="EMBL" id="KAK3017689.1"/>
    </source>
</evidence>
<accession>A0AA88W1S6</accession>
<gene>
    <name evidence="1" type="ORF">RJ639_004056</name>
</gene>